<evidence type="ECO:0000313" key="2">
    <source>
        <dbReference type="EMBL" id="PFX15502.1"/>
    </source>
</evidence>
<name>A0A2B4RGX6_STYPI</name>
<gene>
    <name evidence="2" type="ORF">AWC38_SpisGene20282</name>
</gene>
<dbReference type="Proteomes" id="UP000225706">
    <property type="component" value="Unassembled WGS sequence"/>
</dbReference>
<feature type="compositionally biased region" description="Basic and acidic residues" evidence="1">
    <location>
        <begin position="90"/>
        <end position="99"/>
    </location>
</feature>
<dbReference type="OrthoDB" id="10259294at2759"/>
<accession>A0A2B4RGX6</accession>
<proteinExistence type="predicted"/>
<feature type="compositionally biased region" description="Basic and acidic residues" evidence="1">
    <location>
        <begin position="618"/>
        <end position="627"/>
    </location>
</feature>
<feature type="compositionally biased region" description="Basic and acidic residues" evidence="1">
    <location>
        <begin position="592"/>
        <end position="611"/>
    </location>
</feature>
<dbReference type="AlphaFoldDB" id="A0A2B4RGX6"/>
<feature type="region of interest" description="Disordered" evidence="1">
    <location>
        <begin position="87"/>
        <end position="115"/>
    </location>
</feature>
<feature type="compositionally biased region" description="Basic and acidic residues" evidence="1">
    <location>
        <begin position="756"/>
        <end position="771"/>
    </location>
</feature>
<feature type="compositionally biased region" description="Basic and acidic residues" evidence="1">
    <location>
        <begin position="438"/>
        <end position="467"/>
    </location>
</feature>
<feature type="region of interest" description="Disordered" evidence="1">
    <location>
        <begin position="400"/>
        <end position="796"/>
    </location>
</feature>
<evidence type="ECO:0000313" key="3">
    <source>
        <dbReference type="Proteomes" id="UP000225706"/>
    </source>
</evidence>
<feature type="compositionally biased region" description="Basic and acidic residues" evidence="1">
    <location>
        <begin position="634"/>
        <end position="655"/>
    </location>
</feature>
<comment type="caution">
    <text evidence="2">The sequence shown here is derived from an EMBL/GenBank/DDBJ whole genome shotgun (WGS) entry which is preliminary data.</text>
</comment>
<reference evidence="3" key="1">
    <citation type="journal article" date="2017" name="bioRxiv">
        <title>Comparative analysis of the genomes of Stylophora pistillata and Acropora digitifera provides evidence for extensive differences between species of corals.</title>
        <authorList>
            <person name="Voolstra C.R."/>
            <person name="Li Y."/>
            <person name="Liew Y.J."/>
            <person name="Baumgarten S."/>
            <person name="Zoccola D."/>
            <person name="Flot J.-F."/>
            <person name="Tambutte S."/>
            <person name="Allemand D."/>
            <person name="Aranda M."/>
        </authorList>
    </citation>
    <scope>NUCLEOTIDE SEQUENCE [LARGE SCALE GENOMIC DNA]</scope>
</reference>
<protein>
    <submittedName>
        <fullName evidence="2">Uncharacterized protein</fullName>
    </submittedName>
</protein>
<dbReference type="EMBL" id="LSMT01000644">
    <property type="protein sequence ID" value="PFX15502.1"/>
    <property type="molecule type" value="Genomic_DNA"/>
</dbReference>
<feature type="compositionally biased region" description="Basic and acidic residues" evidence="1">
    <location>
        <begin position="483"/>
        <end position="494"/>
    </location>
</feature>
<organism evidence="2 3">
    <name type="scientific">Stylophora pistillata</name>
    <name type="common">Smooth cauliflower coral</name>
    <dbReference type="NCBI Taxonomy" id="50429"/>
    <lineage>
        <taxon>Eukaryota</taxon>
        <taxon>Metazoa</taxon>
        <taxon>Cnidaria</taxon>
        <taxon>Anthozoa</taxon>
        <taxon>Hexacorallia</taxon>
        <taxon>Scleractinia</taxon>
        <taxon>Astrocoeniina</taxon>
        <taxon>Pocilloporidae</taxon>
        <taxon>Stylophora</taxon>
    </lineage>
</organism>
<sequence>MPLLSTKRKDDRSFIKESSRVKKEASEMRDFCRVYGKGVKVSGVRQIYKQRPGSLPLYCRKPKATVTLLNQGNAPLLQWLDSVTKQNGGKRAEREKGKEPGVSTGQSSEASEKSVMVVGHRVTKDGVEYLVKGTQEPDSAGMWIPRENVDLAFVAAYTRRQRACRYSTKEAGSMKNQNNPEPHRCQPDEEIRRRWSSATNQTVMILYASTFGEYETIYEMVPQRGAVVAQRFMSEQLARTHAKRSGNRAVLTKLMNEADDLLQQDESDTPRLQVIVELLGAKLDLVKSLDEEIIEVCNVDEIESEIEVAEEINLRFLSKIRALKEALNQHASDRIKTTHGHETSPSTSPNDKYLLVNKLWIQKTNHFFLDRESRLGLELKRRYTLEFLRLMINHKQKGKVSGYRGPVEQWAQRTRGTVGTEDQWVQRSSGNRGPVSTEDQRNSEYRGSMGKEDQRKGGYRGPEEHWAQRTIGTVGTEDQWVQRTRETVGTEDQRNSAYRGSMGKEDQRNSGHRAPEEQGEQKTSGYRGPEEQWSQMTRGTVGKEDHKNSGNRRPVEDHRNSGNRGPQEKWSQMTKGTVGKEDHRNTGNRRPVVTDDERNSGKRGPQEHWEQKTSGYRGPEEQWEQRTRGTVGTEDQREQREQKTSEYRGPKEQWEQRTTGTVGTKEQWAQRTRGTVGIEDHRNRGTVGTEDQRNSGNRGPQEQWEQRTTGTEGTEDQNRGTVGTEDQRNSGNRGPQEQWEQRTSGYRGPEEQWEQWEQRTRGTVGTEDHRNSGNRGPVGTEDQWIQGPEKQWAQGT</sequence>
<feature type="compositionally biased region" description="Polar residues" evidence="1">
    <location>
        <begin position="656"/>
        <end position="673"/>
    </location>
</feature>
<keyword evidence="3" id="KW-1185">Reference proteome</keyword>
<feature type="compositionally biased region" description="Basic and acidic residues" evidence="1">
    <location>
        <begin position="541"/>
        <end position="560"/>
    </location>
</feature>
<feature type="compositionally biased region" description="Basic and acidic residues" evidence="1">
    <location>
        <begin position="502"/>
        <end position="520"/>
    </location>
</feature>
<evidence type="ECO:0000256" key="1">
    <source>
        <dbReference type="SAM" id="MobiDB-lite"/>
    </source>
</evidence>